<feature type="compositionally biased region" description="Low complexity" evidence="1">
    <location>
        <begin position="33"/>
        <end position="64"/>
    </location>
</feature>
<dbReference type="RefSeq" id="WP_066138392.1">
    <property type="nucleotide sequence ID" value="NZ_CBCSGM010000001.1"/>
</dbReference>
<gene>
    <name evidence="4" type="ORF">NCTC4824_02186</name>
</gene>
<dbReference type="EMBL" id="LS483476">
    <property type="protein sequence ID" value="SQI58266.1"/>
    <property type="molecule type" value="Genomic_DNA"/>
</dbReference>
<dbReference type="Pfam" id="PF07007">
    <property type="entry name" value="LprI"/>
    <property type="match status" value="1"/>
</dbReference>
<reference evidence="4 5" key="1">
    <citation type="submission" date="2018-06" db="EMBL/GenBank/DDBJ databases">
        <authorList>
            <consortium name="Pathogen Informatics"/>
            <person name="Doyle S."/>
        </authorList>
    </citation>
    <scope>NUCLEOTIDE SEQUENCE [LARGE SCALE GENOMIC DNA]</scope>
    <source>
        <strain evidence="4 5">NCTC4824</strain>
    </source>
</reference>
<dbReference type="KEGG" id="blen:NCTC4824_02186"/>
<feature type="domain" description="Lysozyme inhibitor LprI-like N-terminal" evidence="3">
    <location>
        <begin position="123"/>
        <end position="214"/>
    </location>
</feature>
<evidence type="ECO:0000313" key="4">
    <source>
        <dbReference type="EMBL" id="SQI58266.1"/>
    </source>
</evidence>
<dbReference type="STRING" id="1348624.GCA_001591545_01244"/>
<dbReference type="Gene3D" id="1.20.1270.180">
    <property type="match status" value="1"/>
</dbReference>
<evidence type="ECO:0000256" key="2">
    <source>
        <dbReference type="SAM" id="SignalP"/>
    </source>
</evidence>
<evidence type="ECO:0000259" key="3">
    <source>
        <dbReference type="Pfam" id="PF07007"/>
    </source>
</evidence>
<feature type="region of interest" description="Disordered" evidence="1">
    <location>
        <begin position="25"/>
        <end position="101"/>
    </location>
</feature>
<proteinExistence type="predicted"/>
<dbReference type="PANTHER" id="PTHR39176:SF1">
    <property type="entry name" value="PERIPLASMIC PROTEIN"/>
    <property type="match status" value="1"/>
</dbReference>
<evidence type="ECO:0000313" key="5">
    <source>
        <dbReference type="Proteomes" id="UP000249134"/>
    </source>
</evidence>
<dbReference type="AlphaFoldDB" id="A0A2X4W2A1"/>
<keyword evidence="2" id="KW-0732">Signal</keyword>
<organism evidence="4 5">
    <name type="scientific">Lederbergia lenta</name>
    <name type="common">Bacillus lentus</name>
    <dbReference type="NCBI Taxonomy" id="1467"/>
    <lineage>
        <taxon>Bacteria</taxon>
        <taxon>Bacillati</taxon>
        <taxon>Bacillota</taxon>
        <taxon>Bacilli</taxon>
        <taxon>Bacillales</taxon>
        <taxon>Bacillaceae</taxon>
        <taxon>Lederbergia</taxon>
    </lineage>
</organism>
<protein>
    <submittedName>
        <fullName evidence="4">Lipoprotein, putative</fullName>
    </submittedName>
</protein>
<keyword evidence="5" id="KW-1185">Reference proteome</keyword>
<name>A0A2X4W2A1_LEDLE</name>
<dbReference type="Proteomes" id="UP000249134">
    <property type="component" value="Chromosome 1"/>
</dbReference>
<dbReference type="InterPro" id="IPR009739">
    <property type="entry name" value="LprI-like_N"/>
</dbReference>
<feature type="chain" id="PRO_5039625957" evidence="2">
    <location>
        <begin position="24"/>
        <end position="220"/>
    </location>
</feature>
<dbReference type="PANTHER" id="PTHR39176">
    <property type="entry name" value="PERIPLASMIC PROTEIN-RELATED"/>
    <property type="match status" value="1"/>
</dbReference>
<accession>A0A2X4W2A1</accession>
<sequence length="220" mass="24803">MKNNRKFLTVLLTVLFVTLAACGNSSEESGVPVDNQSQSDNSTQNTNDDSSNVDSTENPSSNDNTDTDANDVDNNNANEKVDTSNNVPTKEEDPSAKTTAGLKEEYLKKLNDTEIAVEEIRKKYSDDTSTYAMKKVEGDRYDLWDALLNEIYGVLKEQLPSEEMVQLKEEQRNWIKHRDETAKEASLKYKGGTAEQLEYVAVLANLTEERCHELVEDYMK</sequence>
<keyword evidence="4" id="KW-0449">Lipoprotein</keyword>
<dbReference type="PROSITE" id="PS51257">
    <property type="entry name" value="PROKAR_LIPOPROTEIN"/>
    <property type="match status" value="1"/>
</dbReference>
<feature type="signal peptide" evidence="2">
    <location>
        <begin position="1"/>
        <end position="23"/>
    </location>
</feature>
<evidence type="ECO:0000256" key="1">
    <source>
        <dbReference type="SAM" id="MobiDB-lite"/>
    </source>
</evidence>